<name>A0A0H5BGW0_9EUKA</name>
<dbReference type="GO" id="GO:0003735">
    <property type="term" value="F:structural constituent of ribosome"/>
    <property type="evidence" value="ECO:0007669"/>
    <property type="project" value="InterPro"/>
</dbReference>
<dbReference type="Gene3D" id="1.10.1200.240">
    <property type="match status" value="1"/>
</dbReference>
<protein>
    <submittedName>
        <fullName evidence="3">Ribosomal protein L19</fullName>
    </submittedName>
</protein>
<evidence type="ECO:0000313" key="3">
    <source>
        <dbReference type="EMBL" id="BAS01446.1"/>
    </source>
</evidence>
<keyword evidence="3" id="KW-0689">Ribosomal protein</keyword>
<dbReference type="InterPro" id="IPR057260">
    <property type="entry name" value="Ribosomal_L19e_C"/>
</dbReference>
<evidence type="ECO:0000259" key="2">
    <source>
        <dbReference type="SMART" id="SM01416"/>
    </source>
</evidence>
<dbReference type="Pfam" id="PF25476">
    <property type="entry name" value="Ribosomal_L19e_C"/>
    <property type="match status" value="1"/>
</dbReference>
<dbReference type="SMART" id="SM01416">
    <property type="entry name" value="Ribosomal_L19e"/>
    <property type="match status" value="1"/>
</dbReference>
<keyword evidence="3" id="KW-0542">Nucleomorph</keyword>
<dbReference type="SUPFAM" id="SSF48140">
    <property type="entry name" value="Ribosomal protein L19 (L19e)"/>
    <property type="match status" value="1"/>
</dbReference>
<dbReference type="InterPro" id="IPR039547">
    <property type="entry name" value="Ribosomal_eL19"/>
</dbReference>
<evidence type="ECO:0000256" key="1">
    <source>
        <dbReference type="SAM" id="MobiDB-lite"/>
    </source>
</evidence>
<dbReference type="GO" id="GO:0022625">
    <property type="term" value="C:cytosolic large ribosomal subunit"/>
    <property type="evidence" value="ECO:0007669"/>
    <property type="project" value="InterPro"/>
</dbReference>
<proteinExistence type="predicted"/>
<geneLocation type="nucleomorph" evidence="3"/>
<dbReference type="InterPro" id="IPR035970">
    <property type="entry name" value="60S_ribosomal_eL19_sf"/>
</dbReference>
<sequence length="117" mass="14581">MYNKKIYYEKNYNNKKKKGVSSFKNKLRKYKQKNGRRRGIGKRKGTKKARKHPKKIWIRKIRLLRLFLKKTRYIDKIVNSFYREVYKKIKGNFFYSKKKLVEYLKIKKKKIRQNIVE</sequence>
<dbReference type="PANTHER" id="PTHR10722">
    <property type="entry name" value="60S RIBOSOMAL PROTEIN L19"/>
    <property type="match status" value="1"/>
</dbReference>
<dbReference type="GO" id="GO:0006412">
    <property type="term" value="P:translation"/>
    <property type="evidence" value="ECO:0007669"/>
    <property type="project" value="InterPro"/>
</dbReference>
<dbReference type="GO" id="GO:0003723">
    <property type="term" value="F:RNA binding"/>
    <property type="evidence" value="ECO:0007669"/>
    <property type="project" value="InterPro"/>
</dbReference>
<dbReference type="EMBL" id="AB996599">
    <property type="protein sequence ID" value="BAS01446.1"/>
    <property type="molecule type" value="Genomic_DNA"/>
</dbReference>
<accession>A0A0H5BGW0</accession>
<feature type="domain" description="Large ribosomal subunit protein eL19" evidence="2">
    <location>
        <begin position="1"/>
        <end position="108"/>
    </location>
</feature>
<dbReference type="AlphaFoldDB" id="A0A0H5BGW0"/>
<reference evidence="3" key="1">
    <citation type="journal article" date="2015" name="Genome Biol. Evol.">
        <title>Nucleomorph Genome Sequences of Two Chlorarachniophytes, Amorphochlora amoebiformis and Lotharella vacuolata.</title>
        <authorList>
            <person name="Suzuki S."/>
            <person name="Shirato S."/>
            <person name="Hirakawa Y."/>
            <person name="Ishida K."/>
        </authorList>
    </citation>
    <scope>NUCLEOTIDE SEQUENCE</scope>
    <source>
        <strain evidence="3">CCMP240</strain>
    </source>
</reference>
<feature type="region of interest" description="Disordered" evidence="1">
    <location>
        <begin position="30"/>
        <end position="53"/>
    </location>
</feature>
<dbReference type="InterPro" id="IPR000196">
    <property type="entry name" value="Ribosomal_eL19_dom"/>
</dbReference>
<keyword evidence="3" id="KW-0687">Ribonucleoprotein</keyword>
<gene>
    <name evidence="3" type="primary">rpl19</name>
</gene>
<organism evidence="3">
    <name type="scientific">Lotharella vacuolata</name>
    <dbReference type="NCBI Taxonomy" id="74820"/>
    <lineage>
        <taxon>Eukaryota</taxon>
        <taxon>Sar</taxon>
        <taxon>Rhizaria</taxon>
        <taxon>Cercozoa</taxon>
        <taxon>Chlorarachniophyceae</taxon>
        <taxon>Lotharella</taxon>
    </lineage>
</organism>